<feature type="domain" description="Aminomethyltransferase C-terminal" evidence="14">
    <location>
        <begin position="507"/>
        <end position="584"/>
    </location>
</feature>
<name>A0ABX0S8A5_PONBL</name>
<dbReference type="Pfam" id="PF08669">
    <property type="entry name" value="GCV_T_C"/>
    <property type="match status" value="1"/>
</dbReference>
<feature type="domain" description="GCVT N-terminal" evidence="13">
    <location>
        <begin position="215"/>
        <end position="482"/>
    </location>
</feature>
<protein>
    <recommendedName>
        <fullName evidence="6">Aminomethyltransferase, mitochondrial</fullName>
        <ecNumber evidence="5">2.1.2.10</ecNumber>
    </recommendedName>
    <alternativeName>
        <fullName evidence="11">Glycine cleavage system T protein</fullName>
    </alternativeName>
</protein>
<evidence type="ECO:0000313" key="16">
    <source>
        <dbReference type="Proteomes" id="UP001165941"/>
    </source>
</evidence>
<evidence type="ECO:0000256" key="12">
    <source>
        <dbReference type="ARBA" id="ARBA00047665"/>
    </source>
</evidence>
<gene>
    <name evidence="15" type="ORF">BU61_3009</name>
</gene>
<keyword evidence="7" id="KW-0032">Aminotransferase</keyword>
<dbReference type="NCBIfam" id="TIGR00528">
    <property type="entry name" value="gcvT"/>
    <property type="match status" value="1"/>
</dbReference>
<comment type="similarity">
    <text evidence="3">Belongs to the GcvT family.</text>
</comment>
<dbReference type="InterPro" id="IPR006222">
    <property type="entry name" value="GCVT_N"/>
</dbReference>
<evidence type="ECO:0000256" key="5">
    <source>
        <dbReference type="ARBA" id="ARBA00012616"/>
    </source>
</evidence>
<accession>A0ABX0S8A5</accession>
<dbReference type="Pfam" id="PF01571">
    <property type="entry name" value="GCV_T"/>
    <property type="match status" value="1"/>
</dbReference>
<dbReference type="Proteomes" id="UP001165941">
    <property type="component" value="Unassembled WGS sequence"/>
</dbReference>
<dbReference type="Gene3D" id="3.30.70.1400">
    <property type="entry name" value="Aminomethyltransferase beta-barrel domains"/>
    <property type="match status" value="1"/>
</dbReference>
<dbReference type="SUPFAM" id="SSF103025">
    <property type="entry name" value="Folate-binding domain"/>
    <property type="match status" value="1"/>
</dbReference>
<dbReference type="InterPro" id="IPR013977">
    <property type="entry name" value="GcvT_C"/>
</dbReference>
<keyword evidence="10" id="KW-0496">Mitochondrion</keyword>
<evidence type="ECO:0000256" key="4">
    <source>
        <dbReference type="ARBA" id="ARBA00011690"/>
    </source>
</evidence>
<evidence type="ECO:0000259" key="13">
    <source>
        <dbReference type="Pfam" id="PF01571"/>
    </source>
</evidence>
<dbReference type="SUPFAM" id="SSF101790">
    <property type="entry name" value="Aminomethyltransferase beta-barrel domain"/>
    <property type="match status" value="1"/>
</dbReference>
<dbReference type="InterPro" id="IPR028896">
    <property type="entry name" value="GcvT/YgfZ/DmdA"/>
</dbReference>
<dbReference type="Gene3D" id="2.40.30.110">
    <property type="entry name" value="Aminomethyltransferase beta-barrel domains"/>
    <property type="match status" value="1"/>
</dbReference>
<dbReference type="PANTHER" id="PTHR43757">
    <property type="entry name" value="AMINOMETHYLTRANSFERASE"/>
    <property type="match status" value="1"/>
</dbReference>
<organism evidence="15 16">
    <name type="scientific">Pontoporia blainvillei</name>
    <name type="common">Franciscana</name>
    <name type="synonym">Delphinus blainvillei</name>
    <dbReference type="NCBI Taxonomy" id="48723"/>
    <lineage>
        <taxon>Eukaryota</taxon>
        <taxon>Metazoa</taxon>
        <taxon>Chordata</taxon>
        <taxon>Craniata</taxon>
        <taxon>Vertebrata</taxon>
        <taxon>Euteleostomi</taxon>
        <taxon>Mammalia</taxon>
        <taxon>Eutheria</taxon>
        <taxon>Laurasiatheria</taxon>
        <taxon>Artiodactyla</taxon>
        <taxon>Whippomorpha</taxon>
        <taxon>Cetacea</taxon>
        <taxon>Odontoceti</taxon>
        <taxon>Pontoporiidae</taxon>
        <taxon>Pontoporia</taxon>
    </lineage>
</organism>
<evidence type="ECO:0000256" key="8">
    <source>
        <dbReference type="ARBA" id="ARBA00022679"/>
    </source>
</evidence>
<dbReference type="EMBL" id="PGGH01110969">
    <property type="protein sequence ID" value="NIG59516.1"/>
    <property type="molecule type" value="Genomic_DNA"/>
</dbReference>
<keyword evidence="8" id="KW-0808">Transferase</keyword>
<dbReference type="Gene3D" id="4.10.1250.10">
    <property type="entry name" value="Aminomethyltransferase fragment"/>
    <property type="match status" value="1"/>
</dbReference>
<comment type="caution">
    <text evidence="15">The sequence shown here is derived from an EMBL/GenBank/DDBJ whole genome shotgun (WGS) entry which is preliminary data.</text>
</comment>
<evidence type="ECO:0000256" key="9">
    <source>
        <dbReference type="ARBA" id="ARBA00022946"/>
    </source>
</evidence>
<dbReference type="InterPro" id="IPR029043">
    <property type="entry name" value="GcvT/YgfZ_C"/>
</dbReference>
<comment type="subunit">
    <text evidence="4">The glycine cleavage system is composed of four proteins: P, T, L and H.</text>
</comment>
<evidence type="ECO:0000256" key="3">
    <source>
        <dbReference type="ARBA" id="ARBA00008609"/>
    </source>
</evidence>
<reference evidence="15" key="1">
    <citation type="submission" date="2018-05" db="EMBL/GenBank/DDBJ databases">
        <authorList>
            <person name="Pedro S.L.S."/>
            <person name="Freitas R.C."/>
            <person name="Barreto A.S."/>
            <person name="Lima A.O.S."/>
        </authorList>
    </citation>
    <scope>NUCLEOTIDE SEQUENCE</scope>
    <source>
        <strain evidence="15">BP203</strain>
        <tissue evidence="15">Muscle</tissue>
    </source>
</reference>
<evidence type="ECO:0000256" key="6">
    <source>
        <dbReference type="ARBA" id="ARBA00015825"/>
    </source>
</evidence>
<comment type="catalytic activity">
    <reaction evidence="12">
        <text>N(6)-[(R)-S(8)-aminomethyldihydrolipoyl]-L-lysyl-[protein] + (6S)-5,6,7,8-tetrahydrofolate = N(6)-[(R)-dihydrolipoyl]-L-lysyl-[protein] + (6R)-5,10-methylene-5,6,7,8-tetrahydrofolate + NH4(+)</text>
        <dbReference type="Rhea" id="RHEA:16945"/>
        <dbReference type="Rhea" id="RHEA-COMP:10475"/>
        <dbReference type="Rhea" id="RHEA-COMP:10492"/>
        <dbReference type="ChEBI" id="CHEBI:15636"/>
        <dbReference type="ChEBI" id="CHEBI:28938"/>
        <dbReference type="ChEBI" id="CHEBI:57453"/>
        <dbReference type="ChEBI" id="CHEBI:83100"/>
        <dbReference type="ChEBI" id="CHEBI:83143"/>
        <dbReference type="EC" id="2.1.2.10"/>
    </reaction>
</comment>
<dbReference type="EC" id="2.1.2.10" evidence="5"/>
<evidence type="ECO:0000256" key="1">
    <source>
        <dbReference type="ARBA" id="ARBA00003631"/>
    </source>
</evidence>
<comment type="function">
    <text evidence="1">The glycine cleavage system catalyzes the degradation of glycine.</text>
</comment>
<dbReference type="InterPro" id="IPR027266">
    <property type="entry name" value="TrmE/GcvT-like"/>
</dbReference>
<proteinExistence type="inferred from homology"/>
<evidence type="ECO:0000313" key="15">
    <source>
        <dbReference type="EMBL" id="NIG59516.1"/>
    </source>
</evidence>
<evidence type="ECO:0000259" key="14">
    <source>
        <dbReference type="Pfam" id="PF08669"/>
    </source>
</evidence>
<dbReference type="Gene3D" id="3.30.1360.120">
    <property type="entry name" value="Probable tRNA modification gtpase trme, domain 1"/>
    <property type="match status" value="1"/>
</dbReference>
<comment type="subcellular location">
    <subcellularLocation>
        <location evidence="2">Mitochondrion</location>
    </subcellularLocation>
</comment>
<evidence type="ECO:0000256" key="2">
    <source>
        <dbReference type="ARBA" id="ARBA00004173"/>
    </source>
</evidence>
<sequence length="592" mass="65207">MSRVSVPCHVKGTVALQVGDVRTSQGRPGVLVIDVTFPSVAPFELQEIMFKNYYTAFLTIRVRQHTSTHTPAKWVTCLRDYCLMPDPHSEEGAQEYVSLFKHQMLCDMGKVLELRLILRQPSPLWLSFTVEELQIYQQGPKIWNIQDLGMWFQVSPTLPASGQYAFALQSPSMTFPKWLSHPVPCEQPAPLLEALPSALRRSLSSAQDVLRRTPLHDFHLAHGGKMVAFAGWNLPVQYRDSHVDSHLHTRRHCSLFDVSHMLQTKIFGHDRVKLMESLVVGDIAELKPNQGTLSLFTNEAGGILDDLIVTNTSEGHLYVVSNAGCWEKDLTLMQDKVRELQNMGSDVALEVMDNALLALQGPGHLVIGSLGPGPTAAQVLQAGVADDLRKLPFMTSAVMEVFGVSGCRVTRCGYTGEDGVEISVLAAEAVRLATALLENPEVKLAGLAARDSLRLEAGLCLYGSDIDEHTTPVEGSLSWTLGKRRRAAMDFPGASVIVPQLKGKVQRRRVGLMCEGAPVRAHNPILSMEGTVLGAVTSGCPSPCLKKNVAMGYVPYEYSRPGTLLLVEVRRKQQMAMVSKMPFVPTNYYTLK</sequence>
<keyword evidence="16" id="KW-1185">Reference proteome</keyword>
<keyword evidence="9" id="KW-0809">Transit peptide</keyword>
<evidence type="ECO:0000256" key="7">
    <source>
        <dbReference type="ARBA" id="ARBA00022576"/>
    </source>
</evidence>
<dbReference type="PANTHER" id="PTHR43757:SF16">
    <property type="entry name" value="AMINOMETHYLTRANSFERASE, MITOCHONDRIAL"/>
    <property type="match status" value="1"/>
</dbReference>
<evidence type="ECO:0000256" key="10">
    <source>
        <dbReference type="ARBA" id="ARBA00023128"/>
    </source>
</evidence>
<dbReference type="InterPro" id="IPR006223">
    <property type="entry name" value="GcvT"/>
</dbReference>
<evidence type="ECO:0000256" key="11">
    <source>
        <dbReference type="ARBA" id="ARBA00031395"/>
    </source>
</evidence>